<proteinExistence type="inferred from homology"/>
<organism evidence="8 9">
    <name type="scientific">Acinetobacter baylyi</name>
    <dbReference type="NCBI Taxonomy" id="202950"/>
    <lineage>
        <taxon>Bacteria</taxon>
        <taxon>Pseudomonadati</taxon>
        <taxon>Pseudomonadota</taxon>
        <taxon>Gammaproteobacteria</taxon>
        <taxon>Moraxellales</taxon>
        <taxon>Moraxellaceae</taxon>
        <taxon>Acinetobacter</taxon>
    </lineage>
</organism>
<feature type="transmembrane region" description="Helical" evidence="6">
    <location>
        <begin position="104"/>
        <end position="124"/>
    </location>
</feature>
<evidence type="ECO:0000256" key="6">
    <source>
        <dbReference type="SAM" id="Phobius"/>
    </source>
</evidence>
<sequence>MFQSLKNLQIFWQFARFGVIGVCAACTHVCVVLVLTQMSIALAVANIAGFLVAFWVSYFGHLYFTFGHQASRSKRTLIKFILVACSGFLVNESLVVLLQHISHLSNSFIVISAILCTSIISFLFNRYFAFHPQG</sequence>
<protein>
    <submittedName>
        <fullName evidence="8">Flippase GtrA</fullName>
    </submittedName>
</protein>
<dbReference type="Proteomes" id="UP001233360">
    <property type="component" value="Unassembled WGS sequence"/>
</dbReference>
<accession>A0ABU0UUA9</accession>
<comment type="caution">
    <text evidence="8">The sequence shown here is derived from an EMBL/GenBank/DDBJ whole genome shotgun (WGS) entry which is preliminary data.</text>
</comment>
<dbReference type="InterPro" id="IPR051401">
    <property type="entry name" value="GtrA_CellWall_Glycosyl"/>
</dbReference>
<dbReference type="RefSeq" id="WP_307002552.1">
    <property type="nucleotide sequence ID" value="NZ_JAUTBK010000002.1"/>
</dbReference>
<keyword evidence="4 6" id="KW-1133">Transmembrane helix</keyword>
<keyword evidence="3 6" id="KW-0812">Transmembrane</keyword>
<evidence type="ECO:0000256" key="1">
    <source>
        <dbReference type="ARBA" id="ARBA00004141"/>
    </source>
</evidence>
<dbReference type="Pfam" id="PF04138">
    <property type="entry name" value="GtrA_DPMS_TM"/>
    <property type="match status" value="1"/>
</dbReference>
<feature type="transmembrane region" description="Helical" evidence="6">
    <location>
        <begin position="12"/>
        <end position="34"/>
    </location>
</feature>
<keyword evidence="9" id="KW-1185">Reference proteome</keyword>
<evidence type="ECO:0000259" key="7">
    <source>
        <dbReference type="Pfam" id="PF04138"/>
    </source>
</evidence>
<reference evidence="8 9" key="1">
    <citation type="submission" date="2023-07" db="EMBL/GenBank/DDBJ databases">
        <title>Functional and genomic diversity of the sorghum phyllosphere microbiome.</title>
        <authorList>
            <person name="Shade A."/>
        </authorList>
    </citation>
    <scope>NUCLEOTIDE SEQUENCE [LARGE SCALE GENOMIC DNA]</scope>
    <source>
        <strain evidence="8 9">SORGH_AS_0887</strain>
    </source>
</reference>
<evidence type="ECO:0000256" key="5">
    <source>
        <dbReference type="ARBA" id="ARBA00023136"/>
    </source>
</evidence>
<name>A0ABU0UUA9_ACIBI</name>
<feature type="transmembrane region" description="Helical" evidence="6">
    <location>
        <begin position="40"/>
        <end position="64"/>
    </location>
</feature>
<evidence type="ECO:0000256" key="4">
    <source>
        <dbReference type="ARBA" id="ARBA00022989"/>
    </source>
</evidence>
<comment type="similarity">
    <text evidence="2">Belongs to the GtrA family.</text>
</comment>
<gene>
    <name evidence="8" type="ORF">QE380_001066</name>
</gene>
<dbReference type="EMBL" id="JAUTBK010000002">
    <property type="protein sequence ID" value="MDQ1208143.1"/>
    <property type="molecule type" value="Genomic_DNA"/>
</dbReference>
<evidence type="ECO:0000313" key="9">
    <source>
        <dbReference type="Proteomes" id="UP001233360"/>
    </source>
</evidence>
<evidence type="ECO:0000256" key="2">
    <source>
        <dbReference type="ARBA" id="ARBA00009399"/>
    </source>
</evidence>
<comment type="subcellular location">
    <subcellularLocation>
        <location evidence="1">Membrane</location>
        <topology evidence="1">Multi-pass membrane protein</topology>
    </subcellularLocation>
</comment>
<feature type="domain" description="GtrA/DPMS transmembrane" evidence="7">
    <location>
        <begin position="16"/>
        <end position="130"/>
    </location>
</feature>
<dbReference type="PANTHER" id="PTHR38459">
    <property type="entry name" value="PROPHAGE BACTOPRENOL-LINKED GLUCOSE TRANSLOCASE HOMOLOG"/>
    <property type="match status" value="1"/>
</dbReference>
<feature type="transmembrane region" description="Helical" evidence="6">
    <location>
        <begin position="76"/>
        <end position="98"/>
    </location>
</feature>
<evidence type="ECO:0000256" key="3">
    <source>
        <dbReference type="ARBA" id="ARBA00022692"/>
    </source>
</evidence>
<evidence type="ECO:0000313" key="8">
    <source>
        <dbReference type="EMBL" id="MDQ1208143.1"/>
    </source>
</evidence>
<dbReference type="PANTHER" id="PTHR38459:SF1">
    <property type="entry name" value="PROPHAGE BACTOPRENOL-LINKED GLUCOSE TRANSLOCASE HOMOLOG"/>
    <property type="match status" value="1"/>
</dbReference>
<dbReference type="InterPro" id="IPR007267">
    <property type="entry name" value="GtrA_DPMS_TM"/>
</dbReference>
<keyword evidence="5 6" id="KW-0472">Membrane</keyword>